<protein>
    <submittedName>
        <fullName evidence="1">Genomic scaffold, ProqFM164S01</fullName>
    </submittedName>
</protein>
<reference evidence="1" key="1">
    <citation type="journal article" date="2014" name="Nat. Commun.">
        <title>Multiple recent horizontal transfers of a large genomic region in cheese making fungi.</title>
        <authorList>
            <person name="Cheeseman K."/>
            <person name="Ropars J."/>
            <person name="Renault P."/>
            <person name="Dupont J."/>
            <person name="Gouzy J."/>
            <person name="Branca A."/>
            <person name="Abraham A.L."/>
            <person name="Ceppi M."/>
            <person name="Conseiller E."/>
            <person name="Debuchy R."/>
            <person name="Malagnac F."/>
            <person name="Goarin A."/>
            <person name="Silar P."/>
            <person name="Lacoste S."/>
            <person name="Sallet E."/>
            <person name="Bensimon A."/>
            <person name="Giraud T."/>
            <person name="Brygoo Y."/>
        </authorList>
    </citation>
    <scope>NUCLEOTIDE SEQUENCE [LARGE SCALE GENOMIC DNA]</scope>
    <source>
        <strain evidence="1">FM164</strain>
    </source>
</reference>
<keyword evidence="2" id="KW-1185">Reference proteome</keyword>
<evidence type="ECO:0000313" key="2">
    <source>
        <dbReference type="Proteomes" id="UP000030686"/>
    </source>
</evidence>
<name>W6PXV8_PENRF</name>
<gene>
    <name evidence="1" type="ORF">PROQFM164_S01g002894</name>
</gene>
<dbReference type="AlphaFoldDB" id="W6PXV8"/>
<sequence length="76" mass="8019">MPESIFDPSPGNPLAQSAISAYTHAMQTYTLSQISSLDPSKIHEISDRVSDDISIIGVLFKGPGHPPIAAEAKEAA</sequence>
<dbReference type="EMBL" id="HG792015">
    <property type="protein sequence ID" value="CDM29083.1"/>
    <property type="molecule type" value="Genomic_DNA"/>
</dbReference>
<dbReference type="OrthoDB" id="4349400at2759"/>
<evidence type="ECO:0000313" key="1">
    <source>
        <dbReference type="EMBL" id="CDM29083.1"/>
    </source>
</evidence>
<proteinExistence type="predicted"/>
<dbReference type="Proteomes" id="UP000030686">
    <property type="component" value="Unassembled WGS sequence"/>
</dbReference>
<organism evidence="1 2">
    <name type="scientific">Penicillium roqueforti (strain FM164)</name>
    <dbReference type="NCBI Taxonomy" id="1365484"/>
    <lineage>
        <taxon>Eukaryota</taxon>
        <taxon>Fungi</taxon>
        <taxon>Dikarya</taxon>
        <taxon>Ascomycota</taxon>
        <taxon>Pezizomycotina</taxon>
        <taxon>Eurotiomycetes</taxon>
        <taxon>Eurotiomycetidae</taxon>
        <taxon>Eurotiales</taxon>
        <taxon>Aspergillaceae</taxon>
        <taxon>Penicillium</taxon>
    </lineage>
</organism>
<accession>W6PXV8</accession>